<sequence>TNQTRPYKFGKLRSLGVESGRASPAGKRVGGRDGVRRGEDGRGGPRVGRDERPHAPRGAALGPEAASRATGRPPPAPAAPPAAPRARQEVGRSALDMAVLGALPGKSVRLRRFLLFAEQFPHLYSCSRDKCGHLRGNRRLRHAAR</sequence>
<feature type="compositionally biased region" description="Basic and acidic residues" evidence="1">
    <location>
        <begin position="30"/>
        <end position="54"/>
    </location>
</feature>
<dbReference type="EMBL" id="GDJX01023936">
    <property type="protein sequence ID" value="JAT44000.1"/>
    <property type="molecule type" value="Transcribed_RNA"/>
</dbReference>
<evidence type="ECO:0000313" key="2">
    <source>
        <dbReference type="EMBL" id="JAT44000.1"/>
    </source>
</evidence>
<dbReference type="AlphaFoldDB" id="A0A1D1XNR3"/>
<evidence type="ECO:0000256" key="1">
    <source>
        <dbReference type="SAM" id="MobiDB-lite"/>
    </source>
</evidence>
<accession>A0A1D1XNR3</accession>
<name>A0A1D1XNR3_9ARAE</name>
<organism evidence="2">
    <name type="scientific">Anthurium amnicola</name>
    <dbReference type="NCBI Taxonomy" id="1678845"/>
    <lineage>
        <taxon>Eukaryota</taxon>
        <taxon>Viridiplantae</taxon>
        <taxon>Streptophyta</taxon>
        <taxon>Embryophyta</taxon>
        <taxon>Tracheophyta</taxon>
        <taxon>Spermatophyta</taxon>
        <taxon>Magnoliopsida</taxon>
        <taxon>Liliopsida</taxon>
        <taxon>Araceae</taxon>
        <taxon>Pothoideae</taxon>
        <taxon>Potheae</taxon>
        <taxon>Anthurium</taxon>
    </lineage>
</organism>
<feature type="non-terminal residue" evidence="2">
    <location>
        <position position="1"/>
    </location>
</feature>
<gene>
    <name evidence="2" type="primary">Tsc2_0</name>
    <name evidence="2" type="ORF">g.162396</name>
</gene>
<proteinExistence type="predicted"/>
<feature type="compositionally biased region" description="Pro residues" evidence="1">
    <location>
        <begin position="72"/>
        <end position="83"/>
    </location>
</feature>
<reference evidence="2" key="1">
    <citation type="submission" date="2015-07" db="EMBL/GenBank/DDBJ databases">
        <title>Transcriptome Assembly of Anthurium amnicola.</title>
        <authorList>
            <person name="Suzuki J."/>
        </authorList>
    </citation>
    <scope>NUCLEOTIDE SEQUENCE</scope>
</reference>
<feature type="region of interest" description="Disordered" evidence="1">
    <location>
        <begin position="1"/>
        <end position="90"/>
    </location>
</feature>
<protein>
    <submittedName>
        <fullName evidence="2">Tuberin</fullName>
    </submittedName>
</protein>